<dbReference type="PANTHER" id="PTHR43022:SF1">
    <property type="entry name" value="PROTEIN SMF"/>
    <property type="match status" value="1"/>
</dbReference>
<name>A0A381X0B2_9ZZZZ</name>
<comment type="similarity">
    <text evidence="1">Belongs to the DprA/Smf family.</text>
</comment>
<dbReference type="Pfam" id="PF17782">
    <property type="entry name" value="WHD_DprA"/>
    <property type="match status" value="1"/>
</dbReference>
<proteinExistence type="inferred from homology"/>
<dbReference type="GO" id="GO:0009294">
    <property type="term" value="P:DNA-mediated transformation"/>
    <property type="evidence" value="ECO:0007669"/>
    <property type="project" value="InterPro"/>
</dbReference>
<organism evidence="4">
    <name type="scientific">marine metagenome</name>
    <dbReference type="NCBI Taxonomy" id="408172"/>
    <lineage>
        <taxon>unclassified sequences</taxon>
        <taxon>metagenomes</taxon>
        <taxon>ecological metagenomes</taxon>
    </lineage>
</organism>
<evidence type="ECO:0000259" key="2">
    <source>
        <dbReference type="Pfam" id="PF02481"/>
    </source>
</evidence>
<dbReference type="NCBIfam" id="TIGR00732">
    <property type="entry name" value="dprA"/>
    <property type="match status" value="1"/>
</dbReference>
<dbReference type="EMBL" id="UINC01013417">
    <property type="protein sequence ID" value="SVA57988.1"/>
    <property type="molecule type" value="Genomic_DNA"/>
</dbReference>
<dbReference type="Gene3D" id="3.40.50.450">
    <property type="match status" value="1"/>
</dbReference>
<evidence type="ECO:0000256" key="1">
    <source>
        <dbReference type="ARBA" id="ARBA00006525"/>
    </source>
</evidence>
<dbReference type="Pfam" id="PF02481">
    <property type="entry name" value="DNA_processg_A"/>
    <property type="match status" value="1"/>
</dbReference>
<gene>
    <name evidence="4" type="ORF">METZ01_LOCUS110842</name>
</gene>
<dbReference type="PANTHER" id="PTHR43022">
    <property type="entry name" value="PROTEIN SMF"/>
    <property type="match status" value="1"/>
</dbReference>
<dbReference type="Gene3D" id="1.10.10.10">
    <property type="entry name" value="Winged helix-like DNA-binding domain superfamily/Winged helix DNA-binding domain"/>
    <property type="match status" value="1"/>
</dbReference>
<feature type="domain" description="DprA winged helix" evidence="3">
    <location>
        <begin position="278"/>
        <end position="330"/>
    </location>
</feature>
<dbReference type="InterPro" id="IPR041614">
    <property type="entry name" value="DprA_WH"/>
</dbReference>
<protein>
    <submittedName>
        <fullName evidence="4">Uncharacterized protein</fullName>
    </submittedName>
</protein>
<accession>A0A381X0B2</accession>
<sequence length="335" mass="36909">MGMDINPFELSIKELCTVNGIDKKTAQQIKNYTDFDFGIQELEAAAKSGISIVSFWDDHYPMLLKKIYNPPVILYCKGQPLQYKEDVVAIVGTRRFTPYGKSVTQKLTSDLISNNITIVSGLARGIDTIAHKTTVEGGGRTISVLGSGMDVIYPAENKKLAEEICKKGTLISEFKLGTKPDRGNFPQRNRIISGLAHATVVVEAGDRSGAILTALNAVDQNRDIFSVPGRITDKQSIGANRLIRNGAIPVYSGEEIIREINPRLFNPVKSVQKHISIELTDDERMIIQNLGHDPVHIDELANSVDMNITALLQILLKLELKNAVQQIGGKQFVRA</sequence>
<dbReference type="SUPFAM" id="SSF102405">
    <property type="entry name" value="MCP/YpsA-like"/>
    <property type="match status" value="1"/>
</dbReference>
<dbReference type="InterPro" id="IPR036388">
    <property type="entry name" value="WH-like_DNA-bd_sf"/>
</dbReference>
<dbReference type="InterPro" id="IPR003488">
    <property type="entry name" value="DprA"/>
</dbReference>
<evidence type="ECO:0000313" key="4">
    <source>
        <dbReference type="EMBL" id="SVA57988.1"/>
    </source>
</evidence>
<evidence type="ECO:0000259" key="3">
    <source>
        <dbReference type="Pfam" id="PF17782"/>
    </source>
</evidence>
<dbReference type="AlphaFoldDB" id="A0A381X0B2"/>
<dbReference type="InterPro" id="IPR057666">
    <property type="entry name" value="DrpA_SLOG"/>
</dbReference>
<feature type="domain" description="Smf/DprA SLOG" evidence="2">
    <location>
        <begin position="52"/>
        <end position="260"/>
    </location>
</feature>
<reference evidence="4" key="1">
    <citation type="submission" date="2018-05" db="EMBL/GenBank/DDBJ databases">
        <authorList>
            <person name="Lanie J.A."/>
            <person name="Ng W.-L."/>
            <person name="Kazmierczak K.M."/>
            <person name="Andrzejewski T.M."/>
            <person name="Davidsen T.M."/>
            <person name="Wayne K.J."/>
            <person name="Tettelin H."/>
            <person name="Glass J.I."/>
            <person name="Rusch D."/>
            <person name="Podicherti R."/>
            <person name="Tsui H.-C.T."/>
            <person name="Winkler M.E."/>
        </authorList>
    </citation>
    <scope>NUCLEOTIDE SEQUENCE</scope>
</reference>